<sequence length="519" mass="53671">MSDGYAWMVPLLVLLPLIGAGLTLAAAGRTAVQRVVSVTALSGMTVLAGVLLWASDTQGPQVMFVGGWAVNEGIVLVVDRLAALMVIVSTIVTLAVLAYSIGQGASGFDQESDGHSPLPVFHPTLLVLAAGVTTTFISGDLFHLYVGFEMLLSASFVLLTLGGTAERVRAGTTYVLVSLLSSIIFLAAIGLTYGATGTINLALLSERLGEIAPGTAALLQLMLLVAFAVKAAVFPMSGWLPDSYPTAPAPVTAVFAGLLTKVGIYAMIRTQTLLFPGSSFSDLLLVAALLTMIVGILGAIAQDDIKRMLSFTLVSHIGFLLFGIALGSTHGLAAAIFYVVHHITVQTTLFLVLGLVERVGGSTDSTRLGDLARISPLVGVLFFVPAMNMAGIPPFSGFLGKVGLVQAGVAEGSWLALLLVAGSVLTSLLTLYAVAKVWGRAFWSENARGITGQGPVRGGHHEALGLGVLAPTMALVAVGLALTVVAGPLFDITTRSAVDLVLREPYLDAVLGVRAEAGL</sequence>
<feature type="transmembrane region" description="Helical" evidence="8">
    <location>
        <begin position="120"/>
        <end position="138"/>
    </location>
</feature>
<feature type="transmembrane region" description="Helical" evidence="8">
    <location>
        <begin position="144"/>
        <end position="162"/>
    </location>
</feature>
<comment type="caution">
    <text evidence="10">The sequence shown here is derived from an EMBL/GenBank/DDBJ whole genome shotgun (WGS) entry which is preliminary data.</text>
</comment>
<dbReference type="RefSeq" id="WP_058890468.1">
    <property type="nucleotide sequence ID" value="NZ_LQBL01000009.1"/>
</dbReference>
<feature type="transmembrane region" description="Helical" evidence="8">
    <location>
        <begin position="332"/>
        <end position="356"/>
    </location>
</feature>
<feature type="transmembrane region" description="Helical" evidence="8">
    <location>
        <begin position="280"/>
        <end position="301"/>
    </location>
</feature>
<feature type="transmembrane region" description="Helical" evidence="8">
    <location>
        <begin position="415"/>
        <end position="435"/>
    </location>
</feature>
<dbReference type="InterPro" id="IPR050586">
    <property type="entry name" value="CPA3_Na-H_Antiporter_D"/>
</dbReference>
<accession>A0A0W8IAS2</accession>
<evidence type="ECO:0000313" key="11">
    <source>
        <dbReference type="Proteomes" id="UP000054837"/>
    </source>
</evidence>
<dbReference type="EMBL" id="LQBL01000009">
    <property type="protein sequence ID" value="KUG57068.1"/>
    <property type="molecule type" value="Genomic_DNA"/>
</dbReference>
<feature type="domain" description="NADH:quinone oxidoreductase/Mrp antiporter transmembrane" evidence="9">
    <location>
        <begin position="138"/>
        <end position="426"/>
    </location>
</feature>
<evidence type="ECO:0000256" key="2">
    <source>
        <dbReference type="ARBA" id="ARBA00005346"/>
    </source>
</evidence>
<dbReference type="GO" id="GO:0005886">
    <property type="term" value="C:plasma membrane"/>
    <property type="evidence" value="ECO:0007669"/>
    <property type="project" value="UniProtKB-SubCell"/>
</dbReference>
<dbReference type="OrthoDB" id="9768329at2"/>
<dbReference type="GO" id="GO:0042773">
    <property type="term" value="P:ATP synthesis coupled electron transport"/>
    <property type="evidence" value="ECO:0007669"/>
    <property type="project" value="InterPro"/>
</dbReference>
<feature type="transmembrane region" description="Helical" evidence="8">
    <location>
        <begin position="6"/>
        <end position="28"/>
    </location>
</feature>
<keyword evidence="6 8" id="KW-0472">Membrane</keyword>
<evidence type="ECO:0000256" key="5">
    <source>
        <dbReference type="ARBA" id="ARBA00022989"/>
    </source>
</evidence>
<comment type="subcellular location">
    <subcellularLocation>
        <location evidence="1">Cell membrane</location>
        <topology evidence="1">Multi-pass membrane protein</topology>
    </subcellularLocation>
    <subcellularLocation>
        <location evidence="7">Membrane</location>
        <topology evidence="7">Multi-pass membrane protein</topology>
    </subcellularLocation>
</comment>
<evidence type="ECO:0000256" key="6">
    <source>
        <dbReference type="ARBA" id="ARBA00023136"/>
    </source>
</evidence>
<feature type="transmembrane region" description="Helical" evidence="8">
    <location>
        <begin position="377"/>
        <end position="395"/>
    </location>
</feature>
<keyword evidence="11" id="KW-1185">Reference proteome</keyword>
<evidence type="ECO:0000256" key="8">
    <source>
        <dbReference type="SAM" id="Phobius"/>
    </source>
</evidence>
<dbReference type="InterPro" id="IPR001750">
    <property type="entry name" value="ND/Mrp_TM"/>
</dbReference>
<dbReference type="Pfam" id="PF00361">
    <property type="entry name" value="Proton_antipo_M"/>
    <property type="match status" value="1"/>
</dbReference>
<dbReference type="PANTHER" id="PTHR42703:SF1">
    <property type="entry name" value="NA(+)_H(+) ANTIPORTER SUBUNIT D1"/>
    <property type="match status" value="1"/>
</dbReference>
<evidence type="ECO:0000259" key="9">
    <source>
        <dbReference type="Pfam" id="PF00361"/>
    </source>
</evidence>
<keyword evidence="4 7" id="KW-0812">Transmembrane</keyword>
<reference evidence="10 11" key="1">
    <citation type="submission" date="2015-12" db="EMBL/GenBank/DDBJ databases">
        <title>Serinicoccus chungangenesis strain CD08_5 genome sequencing and assembly.</title>
        <authorList>
            <person name="Chander A.M."/>
            <person name="Kaur G."/>
            <person name="Nair G.R."/>
            <person name="Dhawan D.K."/>
            <person name="Kochhar R.K."/>
            <person name="Mayilraj S."/>
            <person name="Bhadada S.K."/>
        </authorList>
    </citation>
    <scope>NUCLEOTIDE SEQUENCE [LARGE SCALE GENOMIC DNA]</scope>
    <source>
        <strain evidence="10 11">CD08_5</strain>
    </source>
</reference>
<dbReference type="InterPro" id="IPR003918">
    <property type="entry name" value="NADH_UbQ_OxRdtase"/>
</dbReference>
<name>A0A0W8IAS2_9MICO</name>
<feature type="transmembrane region" description="Helical" evidence="8">
    <location>
        <begin position="308"/>
        <end position="326"/>
    </location>
</feature>
<gene>
    <name evidence="10" type="ORF">AVL62_15895</name>
</gene>
<feature type="transmembrane region" description="Helical" evidence="8">
    <location>
        <begin position="215"/>
        <end position="235"/>
    </location>
</feature>
<dbReference type="Proteomes" id="UP000054837">
    <property type="component" value="Unassembled WGS sequence"/>
</dbReference>
<feature type="transmembrane region" description="Helical" evidence="8">
    <location>
        <begin position="35"/>
        <end position="54"/>
    </location>
</feature>
<dbReference type="PANTHER" id="PTHR42703">
    <property type="entry name" value="NADH DEHYDROGENASE"/>
    <property type="match status" value="1"/>
</dbReference>
<dbReference type="GO" id="GO:0008137">
    <property type="term" value="F:NADH dehydrogenase (ubiquinone) activity"/>
    <property type="evidence" value="ECO:0007669"/>
    <property type="project" value="InterPro"/>
</dbReference>
<proteinExistence type="inferred from homology"/>
<dbReference type="AlphaFoldDB" id="A0A0W8IAS2"/>
<protein>
    <submittedName>
        <fullName evidence="10">Cation:proton antiporter</fullName>
    </submittedName>
</protein>
<dbReference type="PRINTS" id="PR01437">
    <property type="entry name" value="NUOXDRDTASE4"/>
</dbReference>
<evidence type="ECO:0000256" key="1">
    <source>
        <dbReference type="ARBA" id="ARBA00004651"/>
    </source>
</evidence>
<keyword evidence="3" id="KW-1003">Cell membrane</keyword>
<evidence type="ECO:0000256" key="7">
    <source>
        <dbReference type="RuleBase" id="RU000320"/>
    </source>
</evidence>
<dbReference type="NCBIfam" id="NF009308">
    <property type="entry name" value="PRK12665.1"/>
    <property type="match status" value="1"/>
</dbReference>
<evidence type="ECO:0000256" key="3">
    <source>
        <dbReference type="ARBA" id="ARBA00022475"/>
    </source>
</evidence>
<keyword evidence="5 8" id="KW-1133">Transmembrane helix</keyword>
<evidence type="ECO:0000313" key="10">
    <source>
        <dbReference type="EMBL" id="KUG57068.1"/>
    </source>
</evidence>
<feature type="transmembrane region" description="Helical" evidence="8">
    <location>
        <begin position="174"/>
        <end position="195"/>
    </location>
</feature>
<dbReference type="STRING" id="767452.AVL62_15895"/>
<feature type="transmembrane region" description="Helical" evidence="8">
    <location>
        <begin position="74"/>
        <end position="99"/>
    </location>
</feature>
<organism evidence="10 11">
    <name type="scientific">Serinicoccus chungangensis</name>
    <dbReference type="NCBI Taxonomy" id="767452"/>
    <lineage>
        <taxon>Bacteria</taxon>
        <taxon>Bacillati</taxon>
        <taxon>Actinomycetota</taxon>
        <taxon>Actinomycetes</taxon>
        <taxon>Micrococcales</taxon>
        <taxon>Ornithinimicrobiaceae</taxon>
        <taxon>Serinicoccus</taxon>
    </lineage>
</organism>
<evidence type="ECO:0000256" key="4">
    <source>
        <dbReference type="ARBA" id="ARBA00022692"/>
    </source>
</evidence>
<feature type="transmembrane region" description="Helical" evidence="8">
    <location>
        <begin position="247"/>
        <end position="268"/>
    </location>
</feature>
<feature type="transmembrane region" description="Helical" evidence="8">
    <location>
        <begin position="463"/>
        <end position="490"/>
    </location>
</feature>
<comment type="similarity">
    <text evidence="2">Belongs to the CPA3 antiporters (TC 2.A.63) subunit D family.</text>
</comment>